<dbReference type="SUPFAM" id="SSF54791">
    <property type="entry name" value="Eukaryotic type KH-domain (KH-domain type I)"/>
    <property type="match status" value="13"/>
</dbReference>
<dbReference type="InterPro" id="IPR004088">
    <property type="entry name" value="KH_dom_type_1"/>
</dbReference>
<keyword evidence="2" id="KW-0963">Cytoplasm</keyword>
<keyword evidence="4 5" id="KW-0694">RNA-binding</keyword>
<feature type="domain" description="K Homology" evidence="8">
    <location>
        <begin position="1060"/>
        <end position="1126"/>
    </location>
</feature>
<name>A9V5I7_MONBE</name>
<dbReference type="CDD" id="cd22409">
    <property type="entry name" value="KH-I_Vigilin_rpt5"/>
    <property type="match status" value="1"/>
</dbReference>
<dbReference type="CDD" id="cd22418">
    <property type="entry name" value="KH-I_Vigilin_rpt15"/>
    <property type="match status" value="1"/>
</dbReference>
<dbReference type="GeneID" id="5893081"/>
<dbReference type="CDD" id="cd22411">
    <property type="entry name" value="KH-I_Vigilin_rpt8"/>
    <property type="match status" value="1"/>
</dbReference>
<dbReference type="SMART" id="SM00322">
    <property type="entry name" value="KH"/>
    <property type="match status" value="14"/>
</dbReference>
<dbReference type="RefSeq" id="XP_001747904.1">
    <property type="nucleotide sequence ID" value="XM_001747852.1"/>
</dbReference>
<evidence type="ECO:0000259" key="8">
    <source>
        <dbReference type="SMART" id="SM00322"/>
    </source>
</evidence>
<dbReference type="OMA" id="DHAGQQV"/>
<keyword evidence="6" id="KW-0175">Coiled coil</keyword>
<dbReference type="CDD" id="cd22413">
    <property type="entry name" value="KH-I_Vigilin_rpt10"/>
    <property type="match status" value="1"/>
</dbReference>
<evidence type="ECO:0000313" key="10">
    <source>
        <dbReference type="Proteomes" id="UP000001357"/>
    </source>
</evidence>
<evidence type="ECO:0000256" key="2">
    <source>
        <dbReference type="ARBA" id="ARBA00022490"/>
    </source>
</evidence>
<feature type="domain" description="K Homology" evidence="8">
    <location>
        <begin position="910"/>
        <end position="982"/>
    </location>
</feature>
<dbReference type="InterPro" id="IPR008496">
    <property type="entry name" value="TMEM222/RTE1"/>
</dbReference>
<proteinExistence type="predicted"/>
<feature type="coiled-coil region" evidence="6">
    <location>
        <begin position="385"/>
        <end position="412"/>
    </location>
</feature>
<dbReference type="PROSITE" id="PS50084">
    <property type="entry name" value="KH_TYPE_1"/>
    <property type="match status" value="13"/>
</dbReference>
<feature type="domain" description="K Homology" evidence="8">
    <location>
        <begin position="833"/>
        <end position="906"/>
    </location>
</feature>
<feature type="domain" description="K Homology" evidence="8">
    <location>
        <begin position="474"/>
        <end position="540"/>
    </location>
</feature>
<dbReference type="PANTHER" id="PTHR10627">
    <property type="entry name" value="SCP160"/>
    <property type="match status" value="1"/>
</dbReference>
<dbReference type="Gene3D" id="3.30.1370.10">
    <property type="entry name" value="K Homology domain, type 1"/>
    <property type="match status" value="14"/>
</dbReference>
<feature type="domain" description="K Homology" evidence="8">
    <location>
        <begin position="405"/>
        <end position="473"/>
    </location>
</feature>
<dbReference type="Pfam" id="PF00013">
    <property type="entry name" value="KH_1"/>
    <property type="match status" value="13"/>
</dbReference>
<dbReference type="Pfam" id="PF24668">
    <property type="entry name" value="KH_Vigilin"/>
    <property type="match status" value="1"/>
</dbReference>
<feature type="domain" description="K Homology" evidence="8">
    <location>
        <begin position="545"/>
        <end position="610"/>
    </location>
</feature>
<dbReference type="FunCoup" id="A9V5I7">
    <property type="interactions" value="1090"/>
</dbReference>
<feature type="domain" description="K Homology" evidence="8">
    <location>
        <begin position="332"/>
        <end position="400"/>
    </location>
</feature>
<evidence type="ECO:0000256" key="3">
    <source>
        <dbReference type="ARBA" id="ARBA00022737"/>
    </source>
</evidence>
<dbReference type="eggNOG" id="KOG3150">
    <property type="taxonomic scope" value="Eukaryota"/>
</dbReference>
<organism evidence="9 10">
    <name type="scientific">Monosiga brevicollis</name>
    <name type="common">Choanoflagellate</name>
    <dbReference type="NCBI Taxonomy" id="81824"/>
    <lineage>
        <taxon>Eukaryota</taxon>
        <taxon>Choanoflagellata</taxon>
        <taxon>Craspedida</taxon>
        <taxon>Salpingoecidae</taxon>
        <taxon>Monosiga</taxon>
    </lineage>
</organism>
<evidence type="ECO:0000313" key="9">
    <source>
        <dbReference type="EMBL" id="EDQ87291.1"/>
    </source>
</evidence>
<evidence type="ECO:0000256" key="5">
    <source>
        <dbReference type="PROSITE-ProRule" id="PRU00117"/>
    </source>
</evidence>
<dbReference type="Pfam" id="PF05608">
    <property type="entry name" value="RTE1"/>
    <property type="match status" value="1"/>
</dbReference>
<dbReference type="EMBL" id="CH991560">
    <property type="protein sequence ID" value="EDQ87291.1"/>
    <property type="molecule type" value="Genomic_DNA"/>
</dbReference>
<dbReference type="PANTHER" id="PTHR10627:SF31">
    <property type="entry name" value="DODECA-SATELLITE-BINDING PROTEIN 1, ISOFORM A"/>
    <property type="match status" value="1"/>
</dbReference>
<evidence type="ECO:0000256" key="4">
    <source>
        <dbReference type="ARBA" id="ARBA00022884"/>
    </source>
</evidence>
<feature type="domain" description="K Homology" evidence="8">
    <location>
        <begin position="614"/>
        <end position="683"/>
    </location>
</feature>
<dbReference type="KEGG" id="mbr:MONBRDRAFT_10205"/>
<accession>A9V5I7</accession>
<feature type="domain" description="K Homology" evidence="8">
    <location>
        <begin position="986"/>
        <end position="1059"/>
    </location>
</feature>
<gene>
    <name evidence="9" type="ORF">MONBRDRAFT_10205</name>
</gene>
<dbReference type="CDD" id="cd02394">
    <property type="entry name" value="KH-I_Vigilin_rpt6"/>
    <property type="match status" value="1"/>
</dbReference>
<keyword evidence="3" id="KW-0677">Repeat</keyword>
<sequence length="1336" mass="147152">MDWDEAVTTGSKEYRKRMHNLCCDNCHSHVACCLNNMGYGGSRSWNMIKIGIMVTLHSKYVSPGTCSSVGVDLSSPHHLAIRWLLPLKGLAVLVKGDVSRLSFPFGLLRHPIMDAARESDAPTYAEAFPALGGKAAAPAAPVVSGVPHVRSSNVTEVSFAVPIRTGPLLAPAVVLTTPASPSDPLDLDQMFRIPYEEQKYKTDHPFSQKDFNKILKETIQATGAKISASNSRDKTLTLTVTGSRSQVNAAKKTVLPKLQTQASIDVSIPKEYHRYIIGTKGAVRKEIEDKHACRISIPKTDDPSPVIKVVGTTEGCRAAAAAIQKIADEKDKFVNIDLPVLKAYHPLLAGYERCNVNRIMETTGVKIFIPSPNVDRDEIGVSGEKEAVQEAVRQLQAIYQELRRTCGELTAKVARDKHRFVIGIKGAFLKEIMEKTGVVVEVPPPDKEDETLILRGEQPRLVHALTMVYERANSVDLAKLDVPGWLHRRIIGKGGANVQAIAKEMPKVHINFESEKDLIEIEGPTAEVAAVKQKISTMAQQLAATLSYVDIEVDQQYHGHIVGVRGANIRQIQDETGCEINMQRDSDVIRVEGTPQAVAAGRASVEALVQKVKNQRNIDIIVPTKWHSQIIGANGARLNELRVNYPDLSINFPSRDSGSEIISVRGDKTAVDAADQWFKKTVKQIEAENYQEEVAIFRRFHSEIIGKGGAAIRKLRDEHNVRIDVPKAEEESDIILVTGLQANVQAAADAMRKIQASIANIVKEDVTVPQKLHPFISGPNGSSVRGIQDEYEVSIRVPFPKEKSDTITVSGPSENVPKAVAKLKQLIDGGVDNIKIVEMKVEAKHHRFLIGKGGAFRKQIEADSGLFRLAFPSQRTESKEDPNTVTLIGTPAAIEKAKAQIEQRVKELESVVDKSVELDSTYFKDMLARRAAFLQDLAQEFPTCHVKVPRPDAEGNCSNTVNVRGSPGEVDAVIERLQDFIHRRANAIEKGYEVAADNLPSLMGTKGVHIQRIQKECQVSIQVPDRSQRTPDQTTVEMKISGLPEDVERAIAEFEALTPVLVEYDLPAEYHRFIIGEKGADISAFQSTYDVRLEIPKPAEARDSIGIRGTPAAIENAKQGLKELMPKLEDLKAQNYTMTMEVPASFHVEIIGRNGANVKKLRAEYDVRVDFPRKEGSDEVTLRGYKEKCEACAAAIQAQVDKLNSYIIKPVNINSAIHRRIIGPKGANLRKLEEKFSVSINMPRDRDSDLIEVMGNEPDVDACIDDLLELQDELEDDIVLQKAHTKPARSEPKAKSQPKAFAIREAPWSGSSDASFPTLGEQAAPTSAMGVWATRK</sequence>
<evidence type="ECO:0000256" key="1">
    <source>
        <dbReference type="ARBA" id="ARBA00004496"/>
    </source>
</evidence>
<dbReference type="eggNOG" id="KOG2208">
    <property type="taxonomic scope" value="Eukaryota"/>
</dbReference>
<feature type="domain" description="K Homology" evidence="8">
    <location>
        <begin position="688"/>
        <end position="756"/>
    </location>
</feature>
<dbReference type="GO" id="GO:0003729">
    <property type="term" value="F:mRNA binding"/>
    <property type="evidence" value="ECO:0000318"/>
    <property type="project" value="GO_Central"/>
</dbReference>
<dbReference type="CDD" id="cd22408">
    <property type="entry name" value="KH-I_Vigilin_rpt4"/>
    <property type="match status" value="1"/>
</dbReference>
<dbReference type="InParanoid" id="A9V5I7"/>
<dbReference type="STRING" id="81824.A9V5I7"/>
<dbReference type="InterPro" id="IPR057778">
    <property type="entry name" value="KH_Vigilin_N"/>
</dbReference>
<feature type="region of interest" description="Disordered" evidence="7">
    <location>
        <begin position="1283"/>
        <end position="1336"/>
    </location>
</feature>
<comment type="subcellular location">
    <subcellularLocation>
        <location evidence="1">Cytoplasm</location>
    </subcellularLocation>
</comment>
<dbReference type="Proteomes" id="UP000001357">
    <property type="component" value="Unassembled WGS sequence"/>
</dbReference>
<dbReference type="CDD" id="cd22417">
    <property type="entry name" value="KH-I_Vigilin_rpt14"/>
    <property type="match status" value="1"/>
</dbReference>
<dbReference type="CDD" id="cd00105">
    <property type="entry name" value="KH-I"/>
    <property type="match status" value="1"/>
</dbReference>
<feature type="domain" description="K Homology" evidence="8">
    <location>
        <begin position="1205"/>
        <end position="1272"/>
    </location>
</feature>
<dbReference type="InterPro" id="IPR036612">
    <property type="entry name" value="KH_dom_type_1_sf"/>
</dbReference>
<feature type="domain" description="K Homology" evidence="8">
    <location>
        <begin position="760"/>
        <end position="828"/>
    </location>
</feature>
<dbReference type="InterPro" id="IPR004087">
    <property type="entry name" value="KH_dom"/>
</dbReference>
<feature type="domain" description="K Homology" evidence="8">
    <location>
        <begin position="1134"/>
        <end position="1201"/>
    </location>
</feature>
<dbReference type="CDD" id="cd22405">
    <property type="entry name" value="KH-I_Vigilin_rpt1"/>
    <property type="match status" value="1"/>
</dbReference>
<evidence type="ECO:0000256" key="6">
    <source>
        <dbReference type="SAM" id="Coils"/>
    </source>
</evidence>
<dbReference type="CDD" id="cd22407">
    <property type="entry name" value="KH-I_Vigilin_rpt3"/>
    <property type="match status" value="1"/>
</dbReference>
<evidence type="ECO:0000256" key="7">
    <source>
        <dbReference type="SAM" id="MobiDB-lite"/>
    </source>
</evidence>
<protein>
    <recommendedName>
        <fullName evidence="8">K Homology domain-containing protein</fullName>
    </recommendedName>
</protein>
<reference evidence="9 10" key="1">
    <citation type="journal article" date="2008" name="Nature">
        <title>The genome of the choanoflagellate Monosiga brevicollis and the origin of metazoans.</title>
        <authorList>
            <consortium name="JGI Sequencing"/>
            <person name="King N."/>
            <person name="Westbrook M.J."/>
            <person name="Young S.L."/>
            <person name="Kuo A."/>
            <person name="Abedin M."/>
            <person name="Chapman J."/>
            <person name="Fairclough S."/>
            <person name="Hellsten U."/>
            <person name="Isogai Y."/>
            <person name="Letunic I."/>
            <person name="Marr M."/>
            <person name="Pincus D."/>
            <person name="Putnam N."/>
            <person name="Rokas A."/>
            <person name="Wright K.J."/>
            <person name="Zuzow R."/>
            <person name="Dirks W."/>
            <person name="Good M."/>
            <person name="Goodstein D."/>
            <person name="Lemons D."/>
            <person name="Li W."/>
            <person name="Lyons J.B."/>
            <person name="Morris A."/>
            <person name="Nichols S."/>
            <person name="Richter D.J."/>
            <person name="Salamov A."/>
            <person name="Bork P."/>
            <person name="Lim W.A."/>
            <person name="Manning G."/>
            <person name="Miller W.T."/>
            <person name="McGinnis W."/>
            <person name="Shapiro H."/>
            <person name="Tjian R."/>
            <person name="Grigoriev I.V."/>
            <person name="Rokhsar D."/>
        </authorList>
    </citation>
    <scope>NUCLEOTIDE SEQUENCE [LARGE SCALE GENOMIC DNA]</scope>
    <source>
        <strain evidence="10">MX1 / ATCC 50154</strain>
    </source>
</reference>
<keyword evidence="10" id="KW-1185">Reference proteome</keyword>
<feature type="domain" description="K Homology" evidence="8">
    <location>
        <begin position="260"/>
        <end position="328"/>
    </location>
</feature>
<dbReference type="CDD" id="cd22451">
    <property type="entry name" value="KH-I_ScSCP160_rpt6"/>
    <property type="match status" value="1"/>
</dbReference>